<sequence length="378" mass="40386">MKTRTKILSVAILSTMFCGTAGAVLYGYGPAENWTIAEIMKLQTSVGTNITTFGSSFSAQMQTKFENIISAVAVATKQEALSANIVSDGTREASEQLVNAVRAQRQSDQVAKAFLDYNPATGQGFDPCGTSAKNRTLDVAFADMAARARNRVGTTDVAPGRLVPSVGAAMQQRLAEHRDKFCTASEAQAGLCSTSQLPGGDTNAALLFEPASPSTLQGDARAAYIQHVLGQPDAAIPKSAGGTPAGQEYLLAKNRKDSLLSVPAYSLAMIDAANTRSDELQGKSPNEVLKLRVNQYFGGAEAEKWSGALARQSQRGLLVETAKMEGLEAWVNHEQYKQNQRIEANLAALLVASADRLSVPLEGQYQRVLHETSSRDVR</sequence>
<dbReference type="RefSeq" id="WP_058958771.1">
    <property type="nucleotide sequence ID" value="NZ_CP020883.1"/>
</dbReference>
<name>A0A0U5FCQ2_XANCI</name>
<proteinExistence type="predicted"/>
<protein>
    <submittedName>
        <fullName evidence="1">Uncharacterized protein</fullName>
    </submittedName>
</protein>
<gene>
    <name evidence="1" type="ORF">XAC3562_1200041</name>
</gene>
<dbReference type="AlphaFoldDB" id="A0A0U5FCQ2"/>
<evidence type="ECO:0000313" key="2">
    <source>
        <dbReference type="Proteomes" id="UP000052230"/>
    </source>
</evidence>
<evidence type="ECO:0000313" key="1">
    <source>
        <dbReference type="EMBL" id="CEG14719.1"/>
    </source>
</evidence>
<keyword evidence="2" id="KW-1185">Reference proteome</keyword>
<comment type="caution">
    <text evidence="1">The sequence shown here is derived from an EMBL/GenBank/DDBJ whole genome shotgun (WGS) entry which is preliminary data.</text>
</comment>
<dbReference type="Proteomes" id="UP000052230">
    <property type="component" value="Unassembled WGS sequence"/>
</dbReference>
<dbReference type="EMBL" id="CCXZ01000025">
    <property type="protein sequence ID" value="CEG14719.1"/>
    <property type="molecule type" value="Genomic_DNA"/>
</dbReference>
<organism evidence="1 2">
    <name type="scientific">Xanthomonas citri pv. citri</name>
    <dbReference type="NCBI Taxonomy" id="611301"/>
    <lineage>
        <taxon>Bacteria</taxon>
        <taxon>Pseudomonadati</taxon>
        <taxon>Pseudomonadota</taxon>
        <taxon>Gammaproteobacteria</taxon>
        <taxon>Lysobacterales</taxon>
        <taxon>Lysobacteraceae</taxon>
        <taxon>Xanthomonas</taxon>
    </lineage>
</organism>
<accession>A0A0U5FCQ2</accession>
<reference evidence="1 2" key="1">
    <citation type="submission" date="2014-09" db="EMBL/GenBank/DDBJ databases">
        <authorList>
            <person name="Regsiter A."/>
        </authorList>
    </citation>
    <scope>NUCLEOTIDE SEQUENCE [LARGE SCALE GENOMIC DNA]</scope>
</reference>